<protein>
    <submittedName>
        <fullName evidence="1">Uncharacterized protein</fullName>
    </submittedName>
</protein>
<evidence type="ECO:0000313" key="2">
    <source>
        <dbReference type="Proteomes" id="UP001150581"/>
    </source>
</evidence>
<proteinExistence type="predicted"/>
<reference evidence="1" key="1">
    <citation type="submission" date="2022-07" db="EMBL/GenBank/DDBJ databases">
        <title>Phylogenomic reconstructions and comparative analyses of Kickxellomycotina fungi.</title>
        <authorList>
            <person name="Reynolds N.K."/>
            <person name="Stajich J.E."/>
            <person name="Barry K."/>
            <person name="Grigoriev I.V."/>
            <person name="Crous P."/>
            <person name="Smith M.E."/>
        </authorList>
    </citation>
    <scope>NUCLEOTIDE SEQUENCE</scope>
    <source>
        <strain evidence="1">Benny 63K</strain>
    </source>
</reference>
<sequence length="138" mass="15641">MVNAKHLFRNILRTHRRLPQEMRFVGDQYVRAEFRSHRAVTDKRFLEPFFTQWTSYLDLLKEQTRDLSSERMEGSSTGIGKHLDADLIERLDDDKAEQLLELHQASVTSEEEAAKNSGGAKQGGANVSSNASAPPKRA</sequence>
<dbReference type="Proteomes" id="UP001150581">
    <property type="component" value="Unassembled WGS sequence"/>
</dbReference>
<name>A0ACC1IAH9_9FUNG</name>
<comment type="caution">
    <text evidence="1">The sequence shown here is derived from an EMBL/GenBank/DDBJ whole genome shotgun (WGS) entry which is preliminary data.</text>
</comment>
<gene>
    <name evidence="1" type="ORF">LPJ66_007741</name>
</gene>
<organism evidence="1 2">
    <name type="scientific">Kickxella alabastrina</name>
    <dbReference type="NCBI Taxonomy" id="61397"/>
    <lineage>
        <taxon>Eukaryota</taxon>
        <taxon>Fungi</taxon>
        <taxon>Fungi incertae sedis</taxon>
        <taxon>Zoopagomycota</taxon>
        <taxon>Kickxellomycotina</taxon>
        <taxon>Kickxellomycetes</taxon>
        <taxon>Kickxellales</taxon>
        <taxon>Kickxellaceae</taxon>
        <taxon>Kickxella</taxon>
    </lineage>
</organism>
<accession>A0ACC1IAH9</accession>
<evidence type="ECO:0000313" key="1">
    <source>
        <dbReference type="EMBL" id="KAJ1889975.1"/>
    </source>
</evidence>
<dbReference type="EMBL" id="JANBPG010001435">
    <property type="protein sequence ID" value="KAJ1889975.1"/>
    <property type="molecule type" value="Genomic_DNA"/>
</dbReference>
<keyword evidence="2" id="KW-1185">Reference proteome</keyword>